<dbReference type="Proteomes" id="UP001642406">
    <property type="component" value="Unassembled WGS sequence"/>
</dbReference>
<evidence type="ECO:0000256" key="1">
    <source>
        <dbReference type="ARBA" id="ARBA00005896"/>
    </source>
</evidence>
<evidence type="ECO:0000313" key="8">
    <source>
        <dbReference type="Proteomes" id="UP001642406"/>
    </source>
</evidence>
<accession>A0ABP0B7R4</accession>
<keyword evidence="4" id="KW-0560">Oxidoreductase</keyword>
<evidence type="ECO:0000256" key="5">
    <source>
        <dbReference type="ARBA" id="ARBA00023004"/>
    </source>
</evidence>
<keyword evidence="2" id="KW-0479">Metal-binding</keyword>
<evidence type="ECO:0000256" key="2">
    <source>
        <dbReference type="ARBA" id="ARBA00022723"/>
    </source>
</evidence>
<dbReference type="PANTHER" id="PTHR43779">
    <property type="entry name" value="DIOXYGENASE RV0097-RELATED"/>
    <property type="match status" value="1"/>
</dbReference>
<comment type="caution">
    <text evidence="7">The sequence shown here is derived from an EMBL/GenBank/DDBJ whole genome shotgun (WGS) entry which is preliminary data.</text>
</comment>
<name>A0ABP0B7R4_9PEZI</name>
<gene>
    <name evidence="7" type="ORF">SBRCBS47491_002449</name>
</gene>
<evidence type="ECO:0000256" key="4">
    <source>
        <dbReference type="ARBA" id="ARBA00023002"/>
    </source>
</evidence>
<comment type="similarity">
    <text evidence="1">Belongs to the TfdA dioxygenase family.</text>
</comment>
<reference evidence="7 8" key="1">
    <citation type="submission" date="2024-01" db="EMBL/GenBank/DDBJ databases">
        <authorList>
            <person name="Allen C."/>
            <person name="Tagirdzhanova G."/>
        </authorList>
    </citation>
    <scope>NUCLEOTIDE SEQUENCE [LARGE SCALE GENOMIC DNA]</scope>
</reference>
<keyword evidence="5" id="KW-0408">Iron</keyword>
<keyword evidence="8" id="KW-1185">Reference proteome</keyword>
<evidence type="ECO:0000313" key="7">
    <source>
        <dbReference type="EMBL" id="CAK7215339.1"/>
    </source>
</evidence>
<dbReference type="PANTHER" id="PTHR43779:SF3">
    <property type="entry name" value="(3R)-3-[(CARBOXYMETHYL)AMINO]FATTY ACID OXYGENASE_DECARBOXYLASE"/>
    <property type="match status" value="1"/>
</dbReference>
<proteinExistence type="inferred from homology"/>
<dbReference type="SUPFAM" id="SSF51197">
    <property type="entry name" value="Clavaminate synthase-like"/>
    <property type="match status" value="1"/>
</dbReference>
<dbReference type="EMBL" id="CAWUHC010000014">
    <property type="protein sequence ID" value="CAK7215339.1"/>
    <property type="molecule type" value="Genomic_DNA"/>
</dbReference>
<evidence type="ECO:0000259" key="6">
    <source>
        <dbReference type="Pfam" id="PF02668"/>
    </source>
</evidence>
<organism evidence="7 8">
    <name type="scientific">Sporothrix bragantina</name>
    <dbReference type="NCBI Taxonomy" id="671064"/>
    <lineage>
        <taxon>Eukaryota</taxon>
        <taxon>Fungi</taxon>
        <taxon>Dikarya</taxon>
        <taxon>Ascomycota</taxon>
        <taxon>Pezizomycotina</taxon>
        <taxon>Sordariomycetes</taxon>
        <taxon>Sordariomycetidae</taxon>
        <taxon>Ophiostomatales</taxon>
        <taxon>Ophiostomataceae</taxon>
        <taxon>Sporothrix</taxon>
    </lineage>
</organism>
<protein>
    <recommendedName>
        <fullName evidence="6">TauD/TfdA-like domain-containing protein</fullName>
    </recommendedName>
</protein>
<dbReference type="Gene3D" id="3.60.130.10">
    <property type="entry name" value="Clavaminate synthase-like"/>
    <property type="match status" value="1"/>
</dbReference>
<dbReference type="InterPro" id="IPR042098">
    <property type="entry name" value="TauD-like_sf"/>
</dbReference>
<feature type="domain" description="TauD/TfdA-like" evidence="6">
    <location>
        <begin position="11"/>
        <end position="304"/>
    </location>
</feature>
<dbReference type="Pfam" id="PF02668">
    <property type="entry name" value="TauD"/>
    <property type="match status" value="1"/>
</dbReference>
<evidence type="ECO:0000256" key="3">
    <source>
        <dbReference type="ARBA" id="ARBA00022964"/>
    </source>
</evidence>
<keyword evidence="3" id="KW-0223">Dioxygenase</keyword>
<dbReference type="InterPro" id="IPR003819">
    <property type="entry name" value="TauD/TfdA-like"/>
</dbReference>
<sequence>MPSAISDQIEVVPLHPTFCAEVRGVDFSKPVPAEVISQVQDALDTHGVLVFRSTGIVDDPVQIAFAAQFGPLDDMEPHIKAGRKMRLPDKEMFDVSNLDPEGNVVTELDPQRLGAMKGNALWHADLAFNSPRAHVSILRAHQLPPAGLGGETLYLDARAAYDDLPAETKKKIENLVGNHSMMHNRKLAAPDIYEAINPRDFAFSKHKLVVPHRNGRNTLYVTSYIHHIDGWDDEDSPKTDEENEAATAQLVDELFKHADQEKYTYLMPWINDTDLIMWDNTAVLHRATGGAYLTKHVRDMRRTTSHDVGKHGMGMNKEAFRQGLPIAKS</sequence>
<dbReference type="InterPro" id="IPR051178">
    <property type="entry name" value="TfdA_dioxygenase"/>
</dbReference>